<sequence length="156" mass="17879">MLTFEEKLAVIESFEELTRNNVSLKRVNFQYEESAYDKKNVVYHLHPNGNGFVYAEFLSGYDVNDKGMTNIREFSADELRTIIQRSIQSLAPKSAAEAAIVGDEKEEKWVGEGDQVLILLQEDGMWNIYAGLNLDNMFSTYEDAAEYLTEEGFKRL</sequence>
<accession>A0A0M0KFL2</accession>
<name>A0A0M0KFL2_9BACI</name>
<proteinExistence type="predicted"/>
<reference evidence="2" key="1">
    <citation type="submission" date="2015-08" db="EMBL/GenBank/DDBJ databases">
        <title>Fjat-14210 dsm16467.</title>
        <authorList>
            <person name="Liu B."/>
            <person name="Wang J."/>
            <person name="Zhu Y."/>
            <person name="Liu G."/>
            <person name="Chen Q."/>
            <person name="Chen Z."/>
            <person name="Lan J."/>
            <person name="Che J."/>
            <person name="Ge C."/>
            <person name="Shi H."/>
            <person name="Pan Z."/>
            <person name="Liu X."/>
        </authorList>
    </citation>
    <scope>NUCLEOTIDE SEQUENCE [LARGE SCALE GENOMIC DNA]</scope>
    <source>
        <strain evidence="2">DSM 16467</strain>
    </source>
</reference>
<keyword evidence="2" id="KW-1185">Reference proteome</keyword>
<dbReference type="EMBL" id="LILC01000037">
    <property type="protein sequence ID" value="KOO37362.1"/>
    <property type="molecule type" value="Genomic_DNA"/>
</dbReference>
<dbReference type="AlphaFoldDB" id="A0A0M0KFL2"/>
<comment type="caution">
    <text evidence="1">The sequence shown here is derived from an EMBL/GenBank/DDBJ whole genome shotgun (WGS) entry which is preliminary data.</text>
</comment>
<dbReference type="STRING" id="284581.AMD01_23130"/>
<dbReference type="RefSeq" id="WP_053403802.1">
    <property type="nucleotide sequence ID" value="NZ_LILC01000037.1"/>
</dbReference>
<protein>
    <submittedName>
        <fullName evidence="1">Uncharacterized protein</fullName>
    </submittedName>
</protein>
<gene>
    <name evidence="1" type="ORF">AMD01_23130</name>
</gene>
<dbReference type="PATRIC" id="fig|284581.3.peg.3487"/>
<evidence type="ECO:0000313" key="1">
    <source>
        <dbReference type="EMBL" id="KOO37362.1"/>
    </source>
</evidence>
<organism evidence="1 2">
    <name type="scientific">Priestia koreensis</name>
    <dbReference type="NCBI Taxonomy" id="284581"/>
    <lineage>
        <taxon>Bacteria</taxon>
        <taxon>Bacillati</taxon>
        <taxon>Bacillota</taxon>
        <taxon>Bacilli</taxon>
        <taxon>Bacillales</taxon>
        <taxon>Bacillaceae</taxon>
        <taxon>Priestia</taxon>
    </lineage>
</organism>
<evidence type="ECO:0000313" key="2">
    <source>
        <dbReference type="Proteomes" id="UP000037558"/>
    </source>
</evidence>
<dbReference type="OrthoDB" id="2360619at2"/>
<dbReference type="Proteomes" id="UP000037558">
    <property type="component" value="Unassembled WGS sequence"/>
</dbReference>